<dbReference type="SUPFAM" id="SSF52540">
    <property type="entry name" value="P-loop containing nucleoside triphosphate hydrolases"/>
    <property type="match status" value="1"/>
</dbReference>
<accession>A0A4R5WW60</accession>
<dbReference type="Proteomes" id="UP001229081">
    <property type="component" value="Unassembled WGS sequence"/>
</dbReference>
<dbReference type="PANTHER" id="PTHR36451:SF1">
    <property type="entry name" value="OMEGA-HYDROXY-BETA-DIHYDROMENAQUINONE-9 SULFOTRANSFERASE STF3"/>
    <property type="match status" value="1"/>
</dbReference>
<dbReference type="Pfam" id="PF13469">
    <property type="entry name" value="Sulfotransfer_3"/>
    <property type="match status" value="1"/>
</dbReference>
<feature type="region of interest" description="Disordered" evidence="1">
    <location>
        <begin position="121"/>
        <end position="142"/>
    </location>
</feature>
<dbReference type="EMBL" id="JAUFSA010000001">
    <property type="protein sequence ID" value="MDP7736384.1"/>
    <property type="molecule type" value="Genomic_DNA"/>
</dbReference>
<evidence type="ECO:0000313" key="2">
    <source>
        <dbReference type="EMBL" id="MDP7736384.1"/>
    </source>
</evidence>
<dbReference type="PANTHER" id="PTHR36451">
    <property type="entry name" value="PAPS-DEPENDENT SULFOTRANSFERASE STF3"/>
    <property type="match status" value="1"/>
</dbReference>
<dbReference type="InterPro" id="IPR027417">
    <property type="entry name" value="P-loop_NTPase"/>
</dbReference>
<name>A0A4R5WW60_9MYCO</name>
<evidence type="ECO:0000256" key="1">
    <source>
        <dbReference type="SAM" id="MobiDB-lite"/>
    </source>
</evidence>
<dbReference type="Gene3D" id="3.40.50.300">
    <property type="entry name" value="P-loop containing nucleotide triphosphate hydrolases"/>
    <property type="match status" value="1"/>
</dbReference>
<dbReference type="InterPro" id="IPR027056">
    <property type="entry name" value="Gluconate_2DH_su3"/>
</dbReference>
<reference evidence="2" key="1">
    <citation type="submission" date="2023-06" db="EMBL/GenBank/DDBJ databases">
        <title>Identification of two novel mycobacterium reveal diversities and complexities of Mycobacterium gordonae clade.</title>
        <authorList>
            <person name="Matsumoto Y."/>
            <person name="Nakamura S."/>
            <person name="Motooka D."/>
            <person name="Fukushima K."/>
        </authorList>
    </citation>
    <scope>NUCLEOTIDE SEQUENCE</scope>
    <source>
        <strain evidence="2">TY812</strain>
    </source>
</reference>
<gene>
    <name evidence="2" type="ORF">QXL92_16710</name>
</gene>
<evidence type="ECO:0000313" key="3">
    <source>
        <dbReference type="Proteomes" id="UP001229081"/>
    </source>
</evidence>
<dbReference type="Pfam" id="PF13618">
    <property type="entry name" value="Gluconate_2-dh3"/>
    <property type="match status" value="1"/>
</dbReference>
<comment type="caution">
    <text evidence="2">The sequence shown here is derived from an EMBL/GenBank/DDBJ whole genome shotgun (WGS) entry which is preliminary data.</text>
</comment>
<dbReference type="InterPro" id="IPR052736">
    <property type="entry name" value="Stf3_sulfotransferase"/>
</dbReference>
<dbReference type="AlphaFoldDB" id="A0A4R5WW60"/>
<dbReference type="RefSeq" id="WP_133436570.1">
    <property type="nucleotide sequence ID" value="NZ_JAUFSA010000001.1"/>
</dbReference>
<protein>
    <submittedName>
        <fullName evidence="2">Sulfotransferase</fullName>
    </submittedName>
</protein>
<organism evidence="2 3">
    <name type="scientific">Mycobacterium paragordonae</name>
    <dbReference type="NCBI Taxonomy" id="1389713"/>
    <lineage>
        <taxon>Bacteria</taxon>
        <taxon>Bacillati</taxon>
        <taxon>Actinomycetota</taxon>
        <taxon>Actinomycetes</taxon>
        <taxon>Mycobacteriales</taxon>
        <taxon>Mycobacteriaceae</taxon>
        <taxon>Mycobacterium</taxon>
    </lineage>
</organism>
<sequence length="523" mass="59867">MLTTRERAVVAAIAEAFFPAREPIGIDGNAAGAVSYVDRMLSGLALPLRIQLRCLLLAFEVGTALTSRGALFSAVPLDERVARLQAWERADHYTQRALYSALRWIFTLAYLADPEVQRRIGMPESDAHPPAPVRRPGAPRRLRRGPRVKRLERRFNTDQLVTGIEIPQWLRLLAGARFRVSARYLHRIAWITGWSTVATTVGTIERRRYDRRIASTPIDPPPIFILGHWRSGTTHLHNLLGRDPDNTYPTVYQVVFPTAFILTGSSIPRLTAGLLPETRGYDNVAQGWGEAAEDEIALAKLTGLSPYLAFMLPDLLPRYERYFDFMQAREDERDEWKAALRWFVGKVRLHSGGRRPVIKSCAHMARIRMLLDVFPDAKFVHIHRNPFTVAASTIHMREQTDWENFLQVPEVAFVENLPTQVAVVGQRLFERFFEDRALIAPENYIEVAYPDLCARPREVLDGIYRHLDIPRGEHYDATIDGYLDGLRGYRTNKLSIDDELADLVRDHWKFVFDEYGYSIDHRS</sequence>
<proteinExistence type="predicted"/>